<dbReference type="Gene3D" id="3.20.20.140">
    <property type="entry name" value="Metal-dependent hydrolases"/>
    <property type="match status" value="1"/>
</dbReference>
<evidence type="ECO:0000259" key="1">
    <source>
        <dbReference type="Pfam" id="PF04909"/>
    </source>
</evidence>
<dbReference type="AlphaFoldDB" id="A0A7V6A2G8"/>
<feature type="domain" description="Amidohydrolase-related" evidence="1">
    <location>
        <begin position="129"/>
        <end position="265"/>
    </location>
</feature>
<dbReference type="EMBL" id="DTGR01000074">
    <property type="protein sequence ID" value="HHS28992.1"/>
    <property type="molecule type" value="Genomic_DNA"/>
</dbReference>
<proteinExistence type="predicted"/>
<dbReference type="InterPro" id="IPR006680">
    <property type="entry name" value="Amidohydro-rel"/>
</dbReference>
<name>A0A7V6A2G8_9BACT</name>
<sequence length="270" mass="30959">MKLATLIAGCRFPRGATNLHDFQVIDSHLHCGRQNVSWLWEDLRAHLAAAGIGGAALIPPVEDVYDRHNPHFTDTPEWQACRRRAHQYVLDLTDPDITIYPYFFVWNDFALEGLVPRHIAVKWHRHGNEPEYRYDDPRCREFLEAVQARGIPILLEETLPNTLYFIEELVPSGVPVIIPHLGALSGGYRPLERAGVWERPHMYADTAVADVSDIEDYLARYGHSRLLYGSDFPFSLPEVELQKILDLNLPWDVTQAILGDNFRRLCHGEM</sequence>
<evidence type="ECO:0000313" key="2">
    <source>
        <dbReference type="EMBL" id="HHS28992.1"/>
    </source>
</evidence>
<organism evidence="2">
    <name type="scientific">Desulfobacca acetoxidans</name>
    <dbReference type="NCBI Taxonomy" id="60893"/>
    <lineage>
        <taxon>Bacteria</taxon>
        <taxon>Pseudomonadati</taxon>
        <taxon>Thermodesulfobacteriota</taxon>
        <taxon>Desulfobaccia</taxon>
        <taxon>Desulfobaccales</taxon>
        <taxon>Desulfobaccaceae</taxon>
        <taxon>Desulfobacca</taxon>
    </lineage>
</organism>
<dbReference type="InterPro" id="IPR032466">
    <property type="entry name" value="Metal_Hydrolase"/>
</dbReference>
<dbReference type="GO" id="GO:0016787">
    <property type="term" value="F:hydrolase activity"/>
    <property type="evidence" value="ECO:0007669"/>
    <property type="project" value="UniProtKB-KW"/>
</dbReference>
<dbReference type="SUPFAM" id="SSF51556">
    <property type="entry name" value="Metallo-dependent hydrolases"/>
    <property type="match status" value="1"/>
</dbReference>
<reference evidence="2" key="1">
    <citation type="journal article" date="2020" name="mSystems">
        <title>Genome- and Community-Level Interaction Insights into Carbon Utilization and Element Cycling Functions of Hydrothermarchaeota in Hydrothermal Sediment.</title>
        <authorList>
            <person name="Zhou Z."/>
            <person name="Liu Y."/>
            <person name="Xu W."/>
            <person name="Pan J."/>
            <person name="Luo Z.H."/>
            <person name="Li M."/>
        </authorList>
    </citation>
    <scope>NUCLEOTIDE SEQUENCE [LARGE SCALE GENOMIC DNA]</scope>
    <source>
        <strain evidence="2">SpSt-767</strain>
    </source>
</reference>
<dbReference type="Pfam" id="PF04909">
    <property type="entry name" value="Amidohydro_2"/>
    <property type="match status" value="1"/>
</dbReference>
<comment type="caution">
    <text evidence="2">The sequence shown here is derived from an EMBL/GenBank/DDBJ whole genome shotgun (WGS) entry which is preliminary data.</text>
</comment>
<accession>A0A7V6A2G8</accession>
<gene>
    <name evidence="2" type="ORF">ENV52_04745</name>
</gene>
<protein>
    <submittedName>
        <fullName evidence="2">Metal-dependent hydrolase</fullName>
    </submittedName>
</protein>
<keyword evidence="2" id="KW-0378">Hydrolase</keyword>